<dbReference type="PANTHER" id="PTHR32309">
    <property type="entry name" value="TYROSINE-PROTEIN KINASE"/>
    <property type="match status" value="1"/>
</dbReference>
<dbReference type="AlphaFoldDB" id="A0A421BXF6"/>
<dbReference type="GO" id="GO:0005886">
    <property type="term" value="C:plasma membrane"/>
    <property type="evidence" value="ECO:0007669"/>
    <property type="project" value="TreeGrafter"/>
</dbReference>
<evidence type="ECO:0000313" key="2">
    <source>
        <dbReference type="EMBL" id="RLL73026.1"/>
    </source>
</evidence>
<organism evidence="2 3">
    <name type="scientific">Paenirhodobacter hankyongi</name>
    <dbReference type="NCBI Taxonomy" id="2294033"/>
    <lineage>
        <taxon>Bacteria</taxon>
        <taxon>Pseudomonadati</taxon>
        <taxon>Pseudomonadota</taxon>
        <taxon>Alphaproteobacteria</taxon>
        <taxon>Rhodobacterales</taxon>
        <taxon>Rhodobacter group</taxon>
        <taxon>Paenirhodobacter</taxon>
    </lineage>
</organism>
<keyword evidence="1" id="KW-0472">Membrane</keyword>
<dbReference type="RefSeq" id="WP_121530388.1">
    <property type="nucleotide sequence ID" value="NZ_RCHI01000001.1"/>
</dbReference>
<gene>
    <name evidence="2" type="ORF">DYS74_01515</name>
</gene>
<dbReference type="InterPro" id="IPR050445">
    <property type="entry name" value="Bact_polysacc_biosynth/exp"/>
</dbReference>
<dbReference type="PANTHER" id="PTHR32309:SF13">
    <property type="entry name" value="FERRIC ENTEROBACTIN TRANSPORT PROTEIN FEPE"/>
    <property type="match status" value="1"/>
</dbReference>
<dbReference type="EMBL" id="RCHI01000001">
    <property type="protein sequence ID" value="RLL73026.1"/>
    <property type="molecule type" value="Genomic_DNA"/>
</dbReference>
<evidence type="ECO:0000256" key="1">
    <source>
        <dbReference type="SAM" id="Phobius"/>
    </source>
</evidence>
<proteinExistence type="predicted"/>
<name>A0A421BXF6_9RHOB</name>
<keyword evidence="3" id="KW-1185">Reference proteome</keyword>
<dbReference type="GO" id="GO:0004713">
    <property type="term" value="F:protein tyrosine kinase activity"/>
    <property type="evidence" value="ECO:0007669"/>
    <property type="project" value="TreeGrafter"/>
</dbReference>
<keyword evidence="1" id="KW-0812">Transmembrane</keyword>
<comment type="caution">
    <text evidence="2">The sequence shown here is derived from an EMBL/GenBank/DDBJ whole genome shotgun (WGS) entry which is preliminary data.</text>
</comment>
<feature type="transmembrane region" description="Helical" evidence="1">
    <location>
        <begin position="459"/>
        <end position="480"/>
    </location>
</feature>
<reference evidence="2 3" key="1">
    <citation type="submission" date="2018-10" db="EMBL/GenBank/DDBJ databases">
        <title>Rhodobacter sp . BO-81.</title>
        <authorList>
            <person name="Im W.T."/>
        </authorList>
    </citation>
    <scope>NUCLEOTIDE SEQUENCE [LARGE SCALE GENOMIC DNA]</scope>
    <source>
        <strain evidence="2 3">BO-81</strain>
    </source>
</reference>
<dbReference type="Proteomes" id="UP000279673">
    <property type="component" value="Unassembled WGS sequence"/>
</dbReference>
<protein>
    <recommendedName>
        <fullName evidence="4">Lipopolysaccharide biosynthesis protein</fullName>
    </recommendedName>
</protein>
<evidence type="ECO:0000313" key="3">
    <source>
        <dbReference type="Proteomes" id="UP000279673"/>
    </source>
</evidence>
<evidence type="ECO:0008006" key="4">
    <source>
        <dbReference type="Google" id="ProtNLM"/>
    </source>
</evidence>
<accession>A0A421BXF6</accession>
<sequence length="499" mass="52198">MMLNDTPLASAEATTLSTASGRGGRLLFKRRTWRELSWLRLVGGGRLDDAGRLPRYGVIALLGAAAIWTPIGAYLAKAPLRYSSELSLILPGSGSSASVNLDQLGQASSAAPSPFSSSTVSPTETYKRLLSADRILAAAAARRGMAPRDFGKPRIELVDQTGLIQLELTGPSPEEAQARAGALLAAFFSALDALRHDEQAQRRGSEDRAIEEYRATVAATRAEVARLQSDSGLASAAQYAALVSETDALRARVADLSAQLDDRTEAEASLETRLGVTPELAAALLKLQADAQHAALATAAAEAAAALAPLSRLGPGHPERRTAEAGFAAARARMLAHAEALTGLAPAQLATLDLTRADERAGLLRDLVAAETARAGLAAERASQRARLATMETRVEALRAPAARLEDGERNFRVAETVLASAMARSGSAKTDLYASYPLVQVLEDPSLPDAPSSPRRGLAIAAGGAATIFLLIGLTLGWVRKPLIGRLLAPRPVATAAP</sequence>
<keyword evidence="1" id="KW-1133">Transmembrane helix</keyword>